<dbReference type="VEuPathDB" id="FungiDB:ASPFODRAFT_36468"/>
<keyword evidence="2" id="KW-0812">Transmembrane</keyword>
<feature type="compositionally biased region" description="Basic and acidic residues" evidence="1">
    <location>
        <begin position="37"/>
        <end position="64"/>
    </location>
</feature>
<dbReference type="AlphaFoldDB" id="A0A1M3T8C4"/>
<keyword evidence="2" id="KW-0472">Membrane</keyword>
<reference evidence="4" key="1">
    <citation type="journal article" date="2017" name="Genome Biol.">
        <title>Comparative genomics reveals high biological diversity and specific adaptations in the industrially and medically important fungal genus Aspergillus.</title>
        <authorList>
            <person name="de Vries R.P."/>
            <person name="Riley R."/>
            <person name="Wiebenga A."/>
            <person name="Aguilar-Osorio G."/>
            <person name="Amillis S."/>
            <person name="Uchima C.A."/>
            <person name="Anderluh G."/>
            <person name="Asadollahi M."/>
            <person name="Askin M."/>
            <person name="Barry K."/>
            <person name="Battaglia E."/>
            <person name="Bayram O."/>
            <person name="Benocci T."/>
            <person name="Braus-Stromeyer S.A."/>
            <person name="Caldana C."/>
            <person name="Canovas D."/>
            <person name="Cerqueira G.C."/>
            <person name="Chen F."/>
            <person name="Chen W."/>
            <person name="Choi C."/>
            <person name="Clum A."/>
            <person name="Dos Santos R.A."/>
            <person name="Damasio A.R."/>
            <person name="Diallinas G."/>
            <person name="Emri T."/>
            <person name="Fekete E."/>
            <person name="Flipphi M."/>
            <person name="Freyberg S."/>
            <person name="Gallo A."/>
            <person name="Gournas C."/>
            <person name="Habgood R."/>
            <person name="Hainaut M."/>
            <person name="Harispe M.L."/>
            <person name="Henrissat B."/>
            <person name="Hilden K.S."/>
            <person name="Hope R."/>
            <person name="Hossain A."/>
            <person name="Karabika E."/>
            <person name="Karaffa L."/>
            <person name="Karanyi Z."/>
            <person name="Krasevec N."/>
            <person name="Kuo A."/>
            <person name="Kusch H."/>
            <person name="LaButti K."/>
            <person name="Lagendijk E.L."/>
            <person name="Lapidus A."/>
            <person name="Levasseur A."/>
            <person name="Lindquist E."/>
            <person name="Lipzen A."/>
            <person name="Logrieco A.F."/>
            <person name="MacCabe A."/>
            <person name="Maekelae M.R."/>
            <person name="Malavazi I."/>
            <person name="Melin P."/>
            <person name="Meyer V."/>
            <person name="Mielnichuk N."/>
            <person name="Miskei M."/>
            <person name="Molnar A.P."/>
            <person name="Mule G."/>
            <person name="Ngan C.Y."/>
            <person name="Orejas M."/>
            <person name="Orosz E."/>
            <person name="Ouedraogo J.P."/>
            <person name="Overkamp K.M."/>
            <person name="Park H.-S."/>
            <person name="Perrone G."/>
            <person name="Piumi F."/>
            <person name="Punt P.J."/>
            <person name="Ram A.F."/>
            <person name="Ramon A."/>
            <person name="Rauscher S."/>
            <person name="Record E."/>
            <person name="Riano-Pachon D.M."/>
            <person name="Robert V."/>
            <person name="Roehrig J."/>
            <person name="Ruller R."/>
            <person name="Salamov A."/>
            <person name="Salih N.S."/>
            <person name="Samson R.A."/>
            <person name="Sandor E."/>
            <person name="Sanguinetti M."/>
            <person name="Schuetze T."/>
            <person name="Sepcic K."/>
            <person name="Shelest E."/>
            <person name="Sherlock G."/>
            <person name="Sophianopoulou V."/>
            <person name="Squina F.M."/>
            <person name="Sun H."/>
            <person name="Susca A."/>
            <person name="Todd R.B."/>
            <person name="Tsang A."/>
            <person name="Unkles S.E."/>
            <person name="van de Wiele N."/>
            <person name="van Rossen-Uffink D."/>
            <person name="Oliveira J.V."/>
            <person name="Vesth T.C."/>
            <person name="Visser J."/>
            <person name="Yu J.-H."/>
            <person name="Zhou M."/>
            <person name="Andersen M.R."/>
            <person name="Archer D.B."/>
            <person name="Baker S.E."/>
            <person name="Benoit I."/>
            <person name="Brakhage A.A."/>
            <person name="Braus G.H."/>
            <person name="Fischer R."/>
            <person name="Frisvad J.C."/>
            <person name="Goldman G.H."/>
            <person name="Houbraken J."/>
            <person name="Oakley B."/>
            <person name="Pocsi I."/>
            <person name="Scazzocchio C."/>
            <person name="Seiboth B."/>
            <person name="vanKuyk P.A."/>
            <person name="Wortman J."/>
            <person name="Dyer P.S."/>
            <person name="Grigoriev I.V."/>
        </authorList>
    </citation>
    <scope>NUCLEOTIDE SEQUENCE [LARGE SCALE GENOMIC DNA]</scope>
    <source>
        <strain evidence="4">CBS 106.47</strain>
    </source>
</reference>
<gene>
    <name evidence="3" type="ORF">ASPFODRAFT_36468</name>
</gene>
<feature type="region of interest" description="Disordered" evidence="1">
    <location>
        <begin position="37"/>
        <end position="70"/>
    </location>
</feature>
<proteinExistence type="predicted"/>
<evidence type="ECO:0000256" key="1">
    <source>
        <dbReference type="SAM" id="MobiDB-lite"/>
    </source>
</evidence>
<protein>
    <submittedName>
        <fullName evidence="3">Uncharacterized protein</fullName>
    </submittedName>
</protein>
<dbReference type="EMBL" id="KV878247">
    <property type="protein sequence ID" value="OJZ82943.1"/>
    <property type="molecule type" value="Genomic_DNA"/>
</dbReference>
<sequence length="171" mass="19235">MLVPSAFPGVAALGLCLLWSPLSTFYLGYYKDALKTSSGEKHRGTHPQHEDKLQPVRSHEEKQQKNLPGDIYRDTSEQVISRMNHTRIGLDSAIINGSYIPVRTKHTMPTTCKMAQRGNIVASNHADYGIDVAIQALYEIRVLCWLANSQRERNWSVSGVQIAGNFHGRFR</sequence>
<keyword evidence="2" id="KW-1133">Transmembrane helix</keyword>
<evidence type="ECO:0000256" key="2">
    <source>
        <dbReference type="SAM" id="Phobius"/>
    </source>
</evidence>
<evidence type="ECO:0000313" key="3">
    <source>
        <dbReference type="EMBL" id="OJZ82943.1"/>
    </source>
</evidence>
<accession>A0A1M3T8C4</accession>
<dbReference type="Proteomes" id="UP000184063">
    <property type="component" value="Unassembled WGS sequence"/>
</dbReference>
<evidence type="ECO:0000313" key="4">
    <source>
        <dbReference type="Proteomes" id="UP000184063"/>
    </source>
</evidence>
<organism evidence="3 4">
    <name type="scientific">Aspergillus luchuensis (strain CBS 106.47)</name>
    <dbReference type="NCBI Taxonomy" id="1137211"/>
    <lineage>
        <taxon>Eukaryota</taxon>
        <taxon>Fungi</taxon>
        <taxon>Dikarya</taxon>
        <taxon>Ascomycota</taxon>
        <taxon>Pezizomycotina</taxon>
        <taxon>Eurotiomycetes</taxon>
        <taxon>Eurotiomycetidae</taxon>
        <taxon>Eurotiales</taxon>
        <taxon>Aspergillaceae</taxon>
        <taxon>Aspergillus</taxon>
        <taxon>Aspergillus subgen. Circumdati</taxon>
    </lineage>
</organism>
<feature type="transmembrane region" description="Helical" evidence="2">
    <location>
        <begin position="6"/>
        <end position="29"/>
    </location>
</feature>
<name>A0A1M3T8C4_ASPLC</name>